<name>A2FNH5_TRIV3</name>
<proteinExistence type="predicted"/>
<reference evidence="3" key="1">
    <citation type="submission" date="2006-10" db="EMBL/GenBank/DDBJ databases">
        <authorList>
            <person name="Amadeo P."/>
            <person name="Zhao Q."/>
            <person name="Wortman J."/>
            <person name="Fraser-Liggett C."/>
            <person name="Carlton J."/>
        </authorList>
    </citation>
    <scope>NUCLEOTIDE SEQUENCE</scope>
    <source>
        <strain evidence="3">G3</strain>
    </source>
</reference>
<evidence type="ECO:0008006" key="5">
    <source>
        <dbReference type="Google" id="ProtNLM"/>
    </source>
</evidence>
<protein>
    <recommendedName>
        <fullName evidence="5">Ubiquitin-like domain-containing protein</fullName>
    </recommendedName>
</protein>
<dbReference type="VEuPathDB" id="TrichDB:TVAG_203400"/>
<feature type="signal peptide" evidence="2">
    <location>
        <begin position="1"/>
        <end position="16"/>
    </location>
</feature>
<evidence type="ECO:0000313" key="4">
    <source>
        <dbReference type="Proteomes" id="UP000001542"/>
    </source>
</evidence>
<evidence type="ECO:0000256" key="1">
    <source>
        <dbReference type="SAM" id="MobiDB-lite"/>
    </source>
</evidence>
<dbReference type="SUPFAM" id="SSF54236">
    <property type="entry name" value="Ubiquitin-like"/>
    <property type="match status" value="1"/>
</dbReference>
<reference evidence="3" key="2">
    <citation type="journal article" date="2007" name="Science">
        <title>Draft genome sequence of the sexually transmitted pathogen Trichomonas vaginalis.</title>
        <authorList>
            <person name="Carlton J.M."/>
            <person name="Hirt R.P."/>
            <person name="Silva J.C."/>
            <person name="Delcher A.L."/>
            <person name="Schatz M."/>
            <person name="Zhao Q."/>
            <person name="Wortman J.R."/>
            <person name="Bidwell S.L."/>
            <person name="Alsmark U.C.M."/>
            <person name="Besteiro S."/>
            <person name="Sicheritz-Ponten T."/>
            <person name="Noel C.J."/>
            <person name="Dacks J.B."/>
            <person name="Foster P.G."/>
            <person name="Simillion C."/>
            <person name="Van de Peer Y."/>
            <person name="Miranda-Saavedra D."/>
            <person name="Barton G.J."/>
            <person name="Westrop G.D."/>
            <person name="Mueller S."/>
            <person name="Dessi D."/>
            <person name="Fiori P.L."/>
            <person name="Ren Q."/>
            <person name="Paulsen I."/>
            <person name="Zhang H."/>
            <person name="Bastida-Corcuera F.D."/>
            <person name="Simoes-Barbosa A."/>
            <person name="Brown M.T."/>
            <person name="Hayes R.D."/>
            <person name="Mukherjee M."/>
            <person name="Okumura C.Y."/>
            <person name="Schneider R."/>
            <person name="Smith A.J."/>
            <person name="Vanacova S."/>
            <person name="Villalvazo M."/>
            <person name="Haas B.J."/>
            <person name="Pertea M."/>
            <person name="Feldblyum T.V."/>
            <person name="Utterback T.R."/>
            <person name="Shu C.L."/>
            <person name="Osoegawa K."/>
            <person name="de Jong P.J."/>
            <person name="Hrdy I."/>
            <person name="Horvathova L."/>
            <person name="Zubacova Z."/>
            <person name="Dolezal P."/>
            <person name="Malik S.B."/>
            <person name="Logsdon J.M. Jr."/>
            <person name="Henze K."/>
            <person name="Gupta A."/>
            <person name="Wang C.C."/>
            <person name="Dunne R.L."/>
            <person name="Upcroft J.A."/>
            <person name="Upcroft P."/>
            <person name="White O."/>
            <person name="Salzberg S.L."/>
            <person name="Tang P."/>
            <person name="Chiu C.-H."/>
            <person name="Lee Y.-S."/>
            <person name="Embley T.M."/>
            <person name="Coombs G.H."/>
            <person name="Mottram J.C."/>
            <person name="Tachezy J."/>
            <person name="Fraser-Liggett C.M."/>
            <person name="Johnson P.J."/>
        </authorList>
    </citation>
    <scope>NUCLEOTIDE SEQUENCE [LARGE SCALE GENOMIC DNA]</scope>
    <source>
        <strain evidence="3">G3</strain>
    </source>
</reference>
<dbReference type="RefSeq" id="XP_001306479.1">
    <property type="nucleotide sequence ID" value="XM_001306478.1"/>
</dbReference>
<accession>A2FNH5</accession>
<dbReference type="SMR" id="A2FNH5"/>
<keyword evidence="4" id="KW-1185">Reference proteome</keyword>
<keyword evidence="2" id="KW-0732">Signal</keyword>
<dbReference type="VEuPathDB" id="TrichDB:TVAGG3_0619400"/>
<evidence type="ECO:0000256" key="2">
    <source>
        <dbReference type="SAM" id="SignalP"/>
    </source>
</evidence>
<dbReference type="InParanoid" id="A2FNH5"/>
<evidence type="ECO:0000313" key="3">
    <source>
        <dbReference type="EMBL" id="EAX93549.1"/>
    </source>
</evidence>
<dbReference type="AlphaFoldDB" id="A2FNH5"/>
<feature type="chain" id="PRO_5002643785" description="Ubiquitin-like domain-containing protein" evidence="2">
    <location>
        <begin position="17"/>
        <end position="223"/>
    </location>
</feature>
<dbReference type="Proteomes" id="UP000001542">
    <property type="component" value="Unassembled WGS sequence"/>
</dbReference>
<gene>
    <name evidence="3" type="ORF">TVAG_203400</name>
</gene>
<sequence>MFSIISELAFIYNCLGLIFLMESNTPLSCQKYIVHLFCPGQWIIKVKVLETATSKDIHKFLKDKSVRFLYNGILLDKHHTFKFYGIKNSDIIVVIPSEIDIYTLPQNYREFANNEDLFKDRVLAIVDSNMSNELIRLRDLQLNKFKTRPNAYRKLISAYEEQNIQEEMPLVPQNVNIPFSSKKPTAAPLPAFWATGSTIKPQPNSYNPFLPNPVKSEQIPIRD</sequence>
<dbReference type="InterPro" id="IPR029071">
    <property type="entry name" value="Ubiquitin-like_domsf"/>
</dbReference>
<dbReference type="OrthoDB" id="10266215at2759"/>
<dbReference type="KEGG" id="tva:4751269"/>
<dbReference type="EMBL" id="DS113906">
    <property type="protein sequence ID" value="EAX93549.1"/>
    <property type="molecule type" value="Genomic_DNA"/>
</dbReference>
<organism evidence="3 4">
    <name type="scientific">Trichomonas vaginalis (strain ATCC PRA-98 / G3)</name>
    <dbReference type="NCBI Taxonomy" id="412133"/>
    <lineage>
        <taxon>Eukaryota</taxon>
        <taxon>Metamonada</taxon>
        <taxon>Parabasalia</taxon>
        <taxon>Trichomonadida</taxon>
        <taxon>Trichomonadidae</taxon>
        <taxon>Trichomonas</taxon>
    </lineage>
</organism>
<feature type="region of interest" description="Disordered" evidence="1">
    <location>
        <begin position="204"/>
        <end position="223"/>
    </location>
</feature>